<accession>A0A7L6AZ11</accession>
<protein>
    <submittedName>
        <fullName evidence="7">ABC transporter ATP-binding protein</fullName>
    </submittedName>
</protein>
<dbReference type="InterPro" id="IPR003593">
    <property type="entry name" value="AAA+_ATPase"/>
</dbReference>
<evidence type="ECO:0000256" key="1">
    <source>
        <dbReference type="ARBA" id="ARBA00005417"/>
    </source>
</evidence>
<dbReference type="PANTHER" id="PTHR42711">
    <property type="entry name" value="ABC TRANSPORTER ATP-BINDING PROTEIN"/>
    <property type="match status" value="1"/>
</dbReference>
<dbReference type="Pfam" id="PF00005">
    <property type="entry name" value="ABC_tran"/>
    <property type="match status" value="1"/>
</dbReference>
<dbReference type="SMART" id="SM00382">
    <property type="entry name" value="AAA"/>
    <property type="match status" value="1"/>
</dbReference>
<name>A0A7L6AZ11_9GAMM</name>
<keyword evidence="2" id="KW-0813">Transport</keyword>
<dbReference type="GO" id="GO:0005524">
    <property type="term" value="F:ATP binding"/>
    <property type="evidence" value="ECO:0007669"/>
    <property type="project" value="UniProtKB-KW"/>
</dbReference>
<evidence type="ECO:0000256" key="5">
    <source>
        <dbReference type="ARBA" id="ARBA00022840"/>
    </source>
</evidence>
<keyword evidence="8" id="KW-1185">Reference proteome</keyword>
<evidence type="ECO:0000256" key="3">
    <source>
        <dbReference type="ARBA" id="ARBA00022458"/>
    </source>
</evidence>
<feature type="domain" description="ABC transporter" evidence="6">
    <location>
        <begin position="8"/>
        <end position="229"/>
    </location>
</feature>
<dbReference type="AlphaFoldDB" id="A0A7L6AZ11"/>
<sequence>MNMSIPILEVRNLRKHYPGVKAVDGVDFAVRQGICFGLLPNGAGKTTTIEMMEGITKPTSGDILYKGEPQGARFRNEAGIQFQSTALQDFLTVRENLKFFSSLYPNGLPLEELVDICRLREYLDRDASKLSGGQRQRMLLALALVNDPDVVFLDEPTTGLDPQARLNFWELVNSIKARNKTVLLTTHYMEEAYNLCDEIAIMDHGKIIAHGSPDDLLATHFKDVIIELPQRDFPAAAQGIPHRHLDKVTGTVEIVTQDVNGTLAQLMQHGASLAGLQVRPRTLEDLFLELTGKELRA</sequence>
<evidence type="ECO:0000256" key="2">
    <source>
        <dbReference type="ARBA" id="ARBA00022448"/>
    </source>
</evidence>
<evidence type="ECO:0000259" key="6">
    <source>
        <dbReference type="PROSITE" id="PS50893"/>
    </source>
</evidence>
<dbReference type="KEGG" id="this:HZT40_22715"/>
<reference evidence="7" key="1">
    <citation type="submission" date="2020-06" db="EMBL/GenBank/DDBJ databases">
        <title>Analysis procedures for assessing recovery of high quality, complete, closed genomes from Nanopore long read metagenome sequencing.</title>
        <authorList>
            <person name="Bessarab I."/>
            <person name="Arumugam K."/>
            <person name="Haryono M."/>
            <person name="Liu X."/>
            <person name="Roy S."/>
            <person name="Zuniga-Montanez R.E."/>
            <person name="Qiu G."/>
            <person name="Drautz-Moses D.I."/>
            <person name="Law Y.Y."/>
            <person name="Wuertz S."/>
            <person name="Lauro F.M."/>
            <person name="Huson D.H."/>
            <person name="Williams R.B."/>
        </authorList>
    </citation>
    <scope>NUCLEOTIDE SEQUENCE [LARGE SCALE GENOMIC DNA]</scope>
    <source>
        <strain evidence="7">SSD2</strain>
    </source>
</reference>
<dbReference type="InterPro" id="IPR003439">
    <property type="entry name" value="ABC_transporter-like_ATP-bd"/>
</dbReference>
<dbReference type="Gene3D" id="3.40.50.300">
    <property type="entry name" value="P-loop containing nucleotide triphosphate hydrolases"/>
    <property type="match status" value="1"/>
</dbReference>
<evidence type="ECO:0000256" key="4">
    <source>
        <dbReference type="ARBA" id="ARBA00022741"/>
    </source>
</evidence>
<dbReference type="SUPFAM" id="SSF52540">
    <property type="entry name" value="P-loop containing nucleoside triphosphate hydrolases"/>
    <property type="match status" value="1"/>
</dbReference>
<evidence type="ECO:0000313" key="8">
    <source>
        <dbReference type="Proteomes" id="UP000510621"/>
    </source>
</evidence>
<dbReference type="PROSITE" id="PS50893">
    <property type="entry name" value="ABC_TRANSPORTER_2"/>
    <property type="match status" value="1"/>
</dbReference>
<keyword evidence="4" id="KW-0547">Nucleotide-binding</keyword>
<dbReference type="EMBL" id="CP059265">
    <property type="protein sequence ID" value="QLQ34345.1"/>
    <property type="molecule type" value="Genomic_DNA"/>
</dbReference>
<keyword evidence="3" id="KW-0536">Nodulation</keyword>
<keyword evidence="5 7" id="KW-0067">ATP-binding</keyword>
<dbReference type="PROSITE" id="PS00211">
    <property type="entry name" value="ABC_TRANSPORTER_1"/>
    <property type="match status" value="1"/>
</dbReference>
<dbReference type="InterPro" id="IPR017871">
    <property type="entry name" value="ABC_transporter-like_CS"/>
</dbReference>
<dbReference type="InterPro" id="IPR027417">
    <property type="entry name" value="P-loop_NTPase"/>
</dbReference>
<dbReference type="PANTHER" id="PTHR42711:SF5">
    <property type="entry name" value="ABC TRANSPORTER ATP-BINDING PROTEIN NATA"/>
    <property type="match status" value="1"/>
</dbReference>
<dbReference type="Proteomes" id="UP000510621">
    <property type="component" value="Chromosome"/>
</dbReference>
<organism evidence="7 8">
    <name type="scientific">Candidatus Thiothrix singaporensis</name>
    <dbReference type="NCBI Taxonomy" id="2799669"/>
    <lineage>
        <taxon>Bacteria</taxon>
        <taxon>Pseudomonadati</taxon>
        <taxon>Pseudomonadota</taxon>
        <taxon>Gammaproteobacteria</taxon>
        <taxon>Thiotrichales</taxon>
        <taxon>Thiotrichaceae</taxon>
        <taxon>Thiothrix</taxon>
    </lineage>
</organism>
<evidence type="ECO:0000313" key="7">
    <source>
        <dbReference type="EMBL" id="QLQ34345.1"/>
    </source>
</evidence>
<proteinExistence type="inferred from homology"/>
<comment type="similarity">
    <text evidence="1">Belongs to the ABC transporter superfamily.</text>
</comment>
<dbReference type="GO" id="GO:0016887">
    <property type="term" value="F:ATP hydrolysis activity"/>
    <property type="evidence" value="ECO:0007669"/>
    <property type="project" value="InterPro"/>
</dbReference>
<gene>
    <name evidence="7" type="ORF">HZT40_22715</name>
</gene>
<dbReference type="InterPro" id="IPR050763">
    <property type="entry name" value="ABC_transporter_ATP-binding"/>
</dbReference>